<dbReference type="Gene3D" id="1.10.10.60">
    <property type="entry name" value="Homeodomain-like"/>
    <property type="match status" value="1"/>
</dbReference>
<reference evidence="1 2" key="1">
    <citation type="submission" date="2016-11" db="EMBL/GenBank/DDBJ databases">
        <authorList>
            <person name="Jaros S."/>
            <person name="Januszkiewicz K."/>
            <person name="Wedrychowicz H."/>
        </authorList>
    </citation>
    <scope>NUCLEOTIDE SEQUENCE [LARGE SCALE GENOMIC DNA]</scope>
    <source>
        <strain evidence="1 2">DSM 6191</strain>
    </source>
</reference>
<accession>A0A1M6AK94</accession>
<dbReference type="EMBL" id="FQXU01000013">
    <property type="protein sequence ID" value="SHI36851.1"/>
    <property type="molecule type" value="Genomic_DNA"/>
</dbReference>
<dbReference type="Proteomes" id="UP000184241">
    <property type="component" value="Unassembled WGS sequence"/>
</dbReference>
<protein>
    <submittedName>
        <fullName evidence="1">GcrA cell cycle regulator</fullName>
    </submittedName>
</protein>
<dbReference type="AlphaFoldDB" id="A0A1M6AK94"/>
<name>A0A1M6AK94_9CLOT</name>
<gene>
    <name evidence="1" type="ORF">SAMN02745941_03686</name>
</gene>
<proteinExistence type="predicted"/>
<sequence length="254" mass="29770">MECRRWTDDELEKLGEYYGIKDLKSLCRILGRTKLAVQKKASQLGINCYDNNGEYISLAELARVFKTDPKSIKQKWIGVYKLEEITVKAAGKRKLVKFNISDFWKWAERNKGIIDFNRLEKNILANEPKWVDEQRKKIKKYKWTDEEIYMLRILSNKGLSDSEIAAKIGRTEKAVVARRSIIGMRKRSKGWTAKELLKVYQMTKEGYRYKHVAKAVNRSYEAIRNITKTKRYKDACSMFEQMSIADTLKSKTKA</sequence>
<evidence type="ECO:0000313" key="1">
    <source>
        <dbReference type="EMBL" id="SHI36851.1"/>
    </source>
</evidence>
<evidence type="ECO:0000313" key="2">
    <source>
        <dbReference type="Proteomes" id="UP000184241"/>
    </source>
</evidence>
<dbReference type="Pfam" id="PF07750">
    <property type="entry name" value="GcrA"/>
    <property type="match status" value="1"/>
</dbReference>
<dbReference type="InterPro" id="IPR011681">
    <property type="entry name" value="GcrA"/>
</dbReference>
<organism evidence="1 2">
    <name type="scientific">Clostridium intestinale DSM 6191</name>
    <dbReference type="NCBI Taxonomy" id="1121320"/>
    <lineage>
        <taxon>Bacteria</taxon>
        <taxon>Bacillati</taxon>
        <taxon>Bacillota</taxon>
        <taxon>Clostridia</taxon>
        <taxon>Eubacteriales</taxon>
        <taxon>Clostridiaceae</taxon>
        <taxon>Clostridium</taxon>
    </lineage>
</organism>
<dbReference type="RefSeq" id="WP_073021908.1">
    <property type="nucleotide sequence ID" value="NZ_FQXU01000013.1"/>
</dbReference>